<evidence type="ECO:0000313" key="1">
    <source>
        <dbReference type="EMBL" id="MDO4841870.1"/>
    </source>
</evidence>
<organism evidence="1 2">
    <name type="scientific">Phoenicibacter congonensis</name>
    <dbReference type="NCBI Taxonomy" id="1944646"/>
    <lineage>
        <taxon>Bacteria</taxon>
        <taxon>Bacillati</taxon>
        <taxon>Actinomycetota</taxon>
        <taxon>Coriobacteriia</taxon>
        <taxon>Eggerthellales</taxon>
        <taxon>Eggerthellaceae</taxon>
        <taxon>Phoenicibacter</taxon>
    </lineage>
</organism>
<dbReference type="EMBL" id="JAUMVS010000058">
    <property type="protein sequence ID" value="MDO4841870.1"/>
    <property type="molecule type" value="Genomic_DNA"/>
</dbReference>
<dbReference type="AlphaFoldDB" id="A0AA43RHJ6"/>
<evidence type="ECO:0000313" key="2">
    <source>
        <dbReference type="Proteomes" id="UP001168575"/>
    </source>
</evidence>
<comment type="caution">
    <text evidence="1">The sequence shown here is derived from an EMBL/GenBank/DDBJ whole genome shotgun (WGS) entry which is preliminary data.</text>
</comment>
<reference evidence="1" key="1">
    <citation type="submission" date="2023-07" db="EMBL/GenBank/DDBJ databases">
        <title>Between Cages and Wild: Unraveling the Impact of Captivity on Animal Microbiomes and Antimicrobial Resistance.</title>
        <authorList>
            <person name="Schmartz G.P."/>
            <person name="Rehner J."/>
            <person name="Schuff M.J."/>
            <person name="Becker S.L."/>
            <person name="Kravczyk M."/>
            <person name="Gurevich A."/>
            <person name="Francke R."/>
            <person name="Mueller R."/>
            <person name="Keller V."/>
            <person name="Keller A."/>
        </authorList>
    </citation>
    <scope>NUCLEOTIDE SEQUENCE</scope>
    <source>
        <strain evidence="1">S12M_St_49</strain>
    </source>
</reference>
<dbReference type="NCBIfam" id="NF038093">
    <property type="entry name" value="GrdX"/>
    <property type="match status" value="1"/>
</dbReference>
<gene>
    <name evidence="1" type="ORF">Q3982_04250</name>
</gene>
<dbReference type="InterPro" id="IPR047735">
    <property type="entry name" value="GrdX-like"/>
</dbReference>
<accession>A0AA43RHJ6</accession>
<dbReference type="Proteomes" id="UP001168575">
    <property type="component" value="Unassembled WGS sequence"/>
</dbReference>
<name>A0AA43RHJ6_9ACTN</name>
<sequence length="140" mass="15628">MQTWGFAVSVEGGEMKKFKIITNNPRVRDTYQDEYEVVFLDVTIKEIMQTVRDLCAEGYELLTHPLSGSVKPGETPYKSVLVSQHKGQTTDINGYRLAESAMSACDKFAPMHKDWSPGVLDDFQLVDYTLISSGIESAIA</sequence>
<proteinExistence type="predicted"/>
<protein>
    <submittedName>
        <fullName evidence="1">GrdX family protein</fullName>
    </submittedName>
</protein>
<keyword evidence="2" id="KW-1185">Reference proteome</keyword>